<dbReference type="OrthoDB" id="5641182at2"/>
<sequence length="533" mass="60768">MFEFLYNVKNYVVSYWKSFWKYQVTDSSGSLPYDATAETPTDVSMNNSTASPDSHSEETSAPKRRRRRRKKPNTGISSQTIEHSNAPAPSGTELSEPETHSLLETVEAKKKNDVVSPRKRVVETDKSTLHKTTVSKPDDVKEQQIPSTVKETPTAAAITASSSTTFFPPATKNKSTAVASLQRSQLPKPMMDLIDKLRGQFPSARFFMTGAAPADILDKLKPNDYDLLVVDKSSIFEINQFLNLQNYKSEVRSFKYPVIFCEVDKELSLDFSVIISSADLSTQQLLENDFNKRDFNLNAFYCELTQEDKFEIFSFSDALGDRKRKIISFTNNEVNSFEQDPTRLFRLCNLLIKHPDYSLHKQVKEALISLRKVENGIPRWYTVFSDYVRLAQGNGDRLTYAIRKLFVRHSYKNINNALHTLGLLTPFTDNSKTAADDACSKIPPVTPESKLIMWLMANVLQRFENGKKDQMSPLNPFLYLYQIEHEHLAYAYSHGPKAQTLYPILKMPSIETLISKFKLPEKDVPSLFAHFRV</sequence>
<feature type="compositionally biased region" description="Basic and acidic residues" evidence="1">
    <location>
        <begin position="97"/>
        <end position="113"/>
    </location>
</feature>
<keyword evidence="3" id="KW-1185">Reference proteome</keyword>
<feature type="compositionally biased region" description="Basic residues" evidence="1">
    <location>
        <begin position="62"/>
        <end position="72"/>
    </location>
</feature>
<protein>
    <submittedName>
        <fullName evidence="2">Poly(A) polymerase I</fullName>
        <ecNumber evidence="2">2.7.7.19</ecNumber>
    </submittedName>
</protein>
<proteinExistence type="predicted"/>
<feature type="compositionally biased region" description="Polar residues" evidence="1">
    <location>
        <begin position="38"/>
        <end position="53"/>
    </location>
</feature>
<dbReference type="GO" id="GO:1990817">
    <property type="term" value="F:poly(A) RNA polymerase activity"/>
    <property type="evidence" value="ECO:0007669"/>
    <property type="project" value="UniProtKB-EC"/>
</dbReference>
<dbReference type="EMBL" id="LNYW01000052">
    <property type="protein sequence ID" value="KTD59055.1"/>
    <property type="molecule type" value="Genomic_DNA"/>
</dbReference>
<evidence type="ECO:0000313" key="3">
    <source>
        <dbReference type="Proteomes" id="UP000054600"/>
    </source>
</evidence>
<evidence type="ECO:0000256" key="1">
    <source>
        <dbReference type="SAM" id="MobiDB-lite"/>
    </source>
</evidence>
<dbReference type="RefSeq" id="WP_018576668.1">
    <property type="nucleotide sequence ID" value="NZ_KB892389.1"/>
</dbReference>
<dbReference type="PATRIC" id="fig|1122169.6.peg.2389"/>
<dbReference type="Gene3D" id="3.30.460.10">
    <property type="entry name" value="Beta Polymerase, domain 2"/>
    <property type="match status" value="1"/>
</dbReference>
<reference evidence="2 3" key="1">
    <citation type="submission" date="2015-11" db="EMBL/GenBank/DDBJ databases">
        <title>Genomic analysis of 38 Legionella species identifies large and diverse effector repertoires.</title>
        <authorList>
            <person name="Burstein D."/>
            <person name="Amaro F."/>
            <person name="Zusman T."/>
            <person name="Lifshitz Z."/>
            <person name="Cohen O."/>
            <person name="Gilbert J.A."/>
            <person name="Pupko T."/>
            <person name="Shuman H.A."/>
            <person name="Segal G."/>
        </authorList>
    </citation>
    <scope>NUCLEOTIDE SEQUENCE [LARGE SCALE GENOMIC DNA]</scope>
    <source>
        <strain evidence="2 3">ATCC 49655</strain>
    </source>
</reference>
<keyword evidence="2" id="KW-0808">Transferase</keyword>
<organism evidence="2 3">
    <name type="scientific">Legionella shakespearei DSM 23087</name>
    <dbReference type="NCBI Taxonomy" id="1122169"/>
    <lineage>
        <taxon>Bacteria</taxon>
        <taxon>Pseudomonadati</taxon>
        <taxon>Pseudomonadota</taxon>
        <taxon>Gammaproteobacteria</taxon>
        <taxon>Legionellales</taxon>
        <taxon>Legionellaceae</taxon>
        <taxon>Legionella</taxon>
    </lineage>
</organism>
<keyword evidence="2" id="KW-0548">Nucleotidyltransferase</keyword>
<dbReference type="STRING" id="1122169.Lsha_2087"/>
<gene>
    <name evidence="2" type="primary">pcnB_2</name>
    <name evidence="2" type="ORF">Lsha_2087</name>
</gene>
<comment type="caution">
    <text evidence="2">The sequence shown here is derived from an EMBL/GenBank/DDBJ whole genome shotgun (WGS) entry which is preliminary data.</text>
</comment>
<dbReference type="AlphaFoldDB" id="A0A0W0YQV3"/>
<accession>A0A0W0YQV3</accession>
<evidence type="ECO:0000313" key="2">
    <source>
        <dbReference type="EMBL" id="KTD59055.1"/>
    </source>
</evidence>
<feature type="region of interest" description="Disordered" evidence="1">
    <location>
        <begin position="33"/>
        <end position="153"/>
    </location>
</feature>
<dbReference type="EC" id="2.7.7.19" evidence="2"/>
<name>A0A0W0YQV3_9GAMM</name>
<dbReference type="Proteomes" id="UP000054600">
    <property type="component" value="Unassembled WGS sequence"/>
</dbReference>
<dbReference type="InterPro" id="IPR043519">
    <property type="entry name" value="NT_sf"/>
</dbReference>
<feature type="compositionally biased region" description="Polar residues" evidence="1">
    <location>
        <begin position="74"/>
        <end position="83"/>
    </location>
</feature>